<evidence type="ECO:0000259" key="8">
    <source>
        <dbReference type="SMART" id="SM00872"/>
    </source>
</evidence>
<feature type="non-terminal residue" evidence="9">
    <location>
        <position position="1"/>
    </location>
</feature>
<sequence>VTHNSNVHLLYSTPSCYLKALNNEGLQWPTKQDDFFPYASDPHAFWTGYFTSRPTIKYYERLGNNFLQICKQLYALGNLGPDDRGNLNVMREAMGVMQHHDAITGTEKQLVAFDYARQLSIGFDECGIVTETALKNLMVKPGFNAPLTIDSCLLLNISQCEVSETQSTFVVTLYNPLSRKVSRYVRLPVAGDGHAYSIRDPQGKPVTVQVVPVSEAVTKMPGRFSEATVELVFRAVDLPPLGFRSYYVSPSNIVTAPITEPKRVTTRYFTIGNPGSMKLTIDRWTGLPTHLHGPDLSDTPNFQQSFCYYESAVGNNEESKNRSSGAYIFRPNSSCVMVNAQPTIKYYKGPLVEEVHQQFSSWVSQVIRAYRDEDHMEFNWMVGPIPISDNLGKELVTRYSVYQMATNSTFYTDSNGREMLKRVLNQRPTYMPQLQEPIAGNYYPVTTRIMLKDDKKHFSIITDRAQGGTSLQDGEMELMLHRRMLHDDAFGVDEALNEQAFGRGLVARGTHYLAGGSSDSLAAERRLIQERVLAAWTFFTPTTLSLAEWQAAYYMEFSGLKTALPDNVQILTLEPWKGTSFLLRLEHILEKDDDQNAAEPVVVNLQEIFRPFTICEVRETTLGANQWLEDVSRLVWKKEDNQVDNHETDSKSPLQDVPDVSLTPMAIKTFIVEVSFKV</sequence>
<dbReference type="InterPro" id="IPR011330">
    <property type="entry name" value="Glyco_hydro/deAcase_b/a-brl"/>
</dbReference>
<evidence type="ECO:0000256" key="1">
    <source>
        <dbReference type="ARBA" id="ARBA00001947"/>
    </source>
</evidence>
<dbReference type="GO" id="GO:0046872">
    <property type="term" value="F:metal ion binding"/>
    <property type="evidence" value="ECO:0007669"/>
    <property type="project" value="UniProtKB-KW"/>
</dbReference>
<keyword evidence="6" id="KW-1015">Disulfide bond</keyword>
<name>A0A1B6GJJ4_9HEMI</name>
<dbReference type="Gene3D" id="2.60.40.1180">
    <property type="entry name" value="Golgi alpha-mannosidase II"/>
    <property type="match status" value="1"/>
</dbReference>
<dbReference type="Pfam" id="PF21260">
    <property type="entry name" value="Laman-like_dom"/>
    <property type="match status" value="1"/>
</dbReference>
<dbReference type="SUPFAM" id="SSF88688">
    <property type="entry name" value="Families 57/38 glycoside transferase middle domain"/>
    <property type="match status" value="1"/>
</dbReference>
<dbReference type="Gene3D" id="2.70.98.30">
    <property type="entry name" value="Golgi alpha-mannosidase II, domain 4"/>
    <property type="match status" value="1"/>
</dbReference>
<keyword evidence="3" id="KW-0479">Metal-binding</keyword>
<dbReference type="SMART" id="SM00872">
    <property type="entry name" value="Alpha-mann_mid"/>
    <property type="match status" value="1"/>
</dbReference>
<dbReference type="InterPro" id="IPR048534">
    <property type="entry name" value="Man2a1-like_dom"/>
</dbReference>
<dbReference type="GO" id="GO:0004559">
    <property type="term" value="F:alpha-mannosidase activity"/>
    <property type="evidence" value="ECO:0007669"/>
    <property type="project" value="InterPro"/>
</dbReference>
<dbReference type="Pfam" id="PF17677">
    <property type="entry name" value="Glyco_hydro38C2"/>
    <property type="match status" value="1"/>
</dbReference>
<evidence type="ECO:0000256" key="5">
    <source>
        <dbReference type="ARBA" id="ARBA00022833"/>
    </source>
</evidence>
<comment type="cofactor">
    <cofactor evidence="1">
        <name>Zn(2+)</name>
        <dbReference type="ChEBI" id="CHEBI:29105"/>
    </cofactor>
</comment>
<feature type="domain" description="Glycoside hydrolase family 38 central" evidence="8">
    <location>
        <begin position="44"/>
        <end position="119"/>
    </location>
</feature>
<protein>
    <recommendedName>
        <fullName evidence="8">Glycoside hydrolase family 38 central domain-containing protein</fullName>
    </recommendedName>
</protein>
<evidence type="ECO:0000256" key="3">
    <source>
        <dbReference type="ARBA" id="ARBA00022723"/>
    </source>
</evidence>
<dbReference type="InterPro" id="IPR041147">
    <property type="entry name" value="GH38_C"/>
</dbReference>
<dbReference type="InterPro" id="IPR050843">
    <property type="entry name" value="Glycosyl_Hydrlase_38"/>
</dbReference>
<proteinExistence type="inferred from homology"/>
<dbReference type="InterPro" id="IPR015341">
    <property type="entry name" value="Glyco_hydro_38_cen"/>
</dbReference>
<dbReference type="InterPro" id="IPR013780">
    <property type="entry name" value="Glyco_hydro_b"/>
</dbReference>
<dbReference type="FunFam" id="2.60.40.1180:FF:000018">
    <property type="entry name" value="Alpha-mannosidase"/>
    <property type="match status" value="1"/>
</dbReference>
<reference evidence="9" key="1">
    <citation type="submission" date="2015-11" db="EMBL/GenBank/DDBJ databases">
        <title>De novo transcriptome assembly of four potential Pierce s Disease insect vectors from Arizona vineyards.</title>
        <authorList>
            <person name="Tassone E.E."/>
        </authorList>
    </citation>
    <scope>NUCLEOTIDE SEQUENCE</scope>
</reference>
<evidence type="ECO:0000256" key="6">
    <source>
        <dbReference type="ARBA" id="ARBA00023157"/>
    </source>
</evidence>
<dbReference type="GO" id="GO:0030246">
    <property type="term" value="F:carbohydrate binding"/>
    <property type="evidence" value="ECO:0007669"/>
    <property type="project" value="InterPro"/>
</dbReference>
<dbReference type="EMBL" id="GECZ01007161">
    <property type="protein sequence ID" value="JAS62608.1"/>
    <property type="molecule type" value="Transcribed_RNA"/>
</dbReference>
<evidence type="ECO:0000313" key="9">
    <source>
        <dbReference type="EMBL" id="JAS62608.1"/>
    </source>
</evidence>
<dbReference type="InterPro" id="IPR011013">
    <property type="entry name" value="Gal_mutarotase_sf_dom"/>
</dbReference>
<dbReference type="InterPro" id="IPR011682">
    <property type="entry name" value="Glyco_hydro_38_C"/>
</dbReference>
<comment type="similarity">
    <text evidence="2">Belongs to the glycosyl hydrolase 38 family.</text>
</comment>
<evidence type="ECO:0000256" key="2">
    <source>
        <dbReference type="ARBA" id="ARBA00009792"/>
    </source>
</evidence>
<organism evidence="9">
    <name type="scientific">Cuerna arida</name>
    <dbReference type="NCBI Taxonomy" id="1464854"/>
    <lineage>
        <taxon>Eukaryota</taxon>
        <taxon>Metazoa</taxon>
        <taxon>Ecdysozoa</taxon>
        <taxon>Arthropoda</taxon>
        <taxon>Hexapoda</taxon>
        <taxon>Insecta</taxon>
        <taxon>Pterygota</taxon>
        <taxon>Neoptera</taxon>
        <taxon>Paraneoptera</taxon>
        <taxon>Hemiptera</taxon>
        <taxon>Auchenorrhyncha</taxon>
        <taxon>Membracoidea</taxon>
        <taxon>Cicadellidae</taxon>
        <taxon>Cicadellinae</taxon>
        <taxon>Proconiini</taxon>
        <taxon>Cuerna</taxon>
    </lineage>
</organism>
<dbReference type="InterPro" id="IPR037094">
    <property type="entry name" value="Glyco_hydro_38_cen_sf"/>
</dbReference>
<dbReference type="FunFam" id="2.70.98.30:FF:000003">
    <property type="entry name" value="Alpha-mannosidase"/>
    <property type="match status" value="1"/>
</dbReference>
<dbReference type="PANTHER" id="PTHR11607">
    <property type="entry name" value="ALPHA-MANNOSIDASE"/>
    <property type="match status" value="1"/>
</dbReference>
<dbReference type="Gene3D" id="2.60.40.1360">
    <property type="match status" value="1"/>
</dbReference>
<accession>A0A1B6GJJ4</accession>
<dbReference type="Gene3D" id="1.20.1270.50">
    <property type="entry name" value="Glycoside hydrolase family 38, central domain"/>
    <property type="match status" value="2"/>
</dbReference>
<evidence type="ECO:0000256" key="7">
    <source>
        <dbReference type="ARBA" id="ARBA00023295"/>
    </source>
</evidence>
<dbReference type="GO" id="GO:0005764">
    <property type="term" value="C:lysosome"/>
    <property type="evidence" value="ECO:0007669"/>
    <property type="project" value="TreeGrafter"/>
</dbReference>
<keyword evidence="4" id="KW-0378">Hydrolase</keyword>
<dbReference type="SUPFAM" id="SSF74650">
    <property type="entry name" value="Galactose mutarotase-like"/>
    <property type="match status" value="1"/>
</dbReference>
<dbReference type="AlphaFoldDB" id="A0A1B6GJJ4"/>
<keyword evidence="5" id="KW-0862">Zinc</keyword>
<dbReference type="InterPro" id="IPR028995">
    <property type="entry name" value="Glyco_hydro_57/38_cen_sf"/>
</dbReference>
<evidence type="ECO:0000256" key="4">
    <source>
        <dbReference type="ARBA" id="ARBA00022801"/>
    </source>
</evidence>
<dbReference type="FunFam" id="1.20.1270.50:FF:000002">
    <property type="entry name" value="Alpha-mannosidase"/>
    <property type="match status" value="1"/>
</dbReference>
<dbReference type="GO" id="GO:0006013">
    <property type="term" value="P:mannose metabolic process"/>
    <property type="evidence" value="ECO:0007669"/>
    <property type="project" value="InterPro"/>
</dbReference>
<dbReference type="Pfam" id="PF09261">
    <property type="entry name" value="Alpha-mann_mid"/>
    <property type="match status" value="1"/>
</dbReference>
<dbReference type="SUPFAM" id="SSF88713">
    <property type="entry name" value="Glycoside hydrolase/deacetylase"/>
    <property type="match status" value="1"/>
</dbReference>
<gene>
    <name evidence="9" type="ORF">g.27981</name>
</gene>
<dbReference type="Pfam" id="PF07748">
    <property type="entry name" value="Glyco_hydro_38C"/>
    <property type="match status" value="1"/>
</dbReference>
<dbReference type="PANTHER" id="PTHR11607:SF3">
    <property type="entry name" value="LYSOSOMAL ALPHA-MANNOSIDASE"/>
    <property type="match status" value="1"/>
</dbReference>
<dbReference type="FunFam" id="1.20.1270.50:FF:000003">
    <property type="entry name" value="Alpha-mannosidase"/>
    <property type="match status" value="1"/>
</dbReference>
<keyword evidence="7" id="KW-0326">Glycosidase</keyword>